<protein>
    <submittedName>
        <fullName evidence="1">Uncharacterized protein</fullName>
    </submittedName>
</protein>
<evidence type="ECO:0000313" key="1">
    <source>
        <dbReference type="EMBL" id="KPI95433.1"/>
    </source>
</evidence>
<reference evidence="1 2" key="1">
    <citation type="journal article" date="2015" name="Nat. Commun.">
        <title>Outbred genome sequencing and CRISPR/Cas9 gene editing in butterflies.</title>
        <authorList>
            <person name="Li X."/>
            <person name="Fan D."/>
            <person name="Zhang W."/>
            <person name="Liu G."/>
            <person name="Zhang L."/>
            <person name="Zhao L."/>
            <person name="Fang X."/>
            <person name="Chen L."/>
            <person name="Dong Y."/>
            <person name="Chen Y."/>
            <person name="Ding Y."/>
            <person name="Zhao R."/>
            <person name="Feng M."/>
            <person name="Zhu Y."/>
            <person name="Feng Y."/>
            <person name="Jiang X."/>
            <person name="Zhu D."/>
            <person name="Xiang H."/>
            <person name="Feng X."/>
            <person name="Li S."/>
            <person name="Wang J."/>
            <person name="Zhang G."/>
            <person name="Kronforst M.R."/>
            <person name="Wang W."/>
        </authorList>
    </citation>
    <scope>NUCLEOTIDE SEQUENCE [LARGE SCALE GENOMIC DNA]</scope>
    <source>
        <strain evidence="1">Ya'a_city_454_Px</strain>
        <tissue evidence="1">Whole body</tissue>
    </source>
</reference>
<accession>A0A194PR48</accession>
<evidence type="ECO:0000313" key="2">
    <source>
        <dbReference type="Proteomes" id="UP000053268"/>
    </source>
</evidence>
<keyword evidence="2" id="KW-1185">Reference proteome</keyword>
<dbReference type="EMBL" id="KQ459596">
    <property type="protein sequence ID" value="KPI95433.1"/>
    <property type="molecule type" value="Genomic_DNA"/>
</dbReference>
<sequence length="99" mass="11310">MARGRCFDIRGRNPIGDQSVYMHFLQYTPVVSPQVPKDREILKLTAYNSRSIKLKPFHSQNTSVTNDIRNSNGRKSVKGVADTCVMCRQQHMEVQLDVT</sequence>
<dbReference type="AlphaFoldDB" id="A0A194PR48"/>
<gene>
    <name evidence="1" type="ORF">RR46_08892</name>
</gene>
<dbReference type="Proteomes" id="UP000053268">
    <property type="component" value="Unassembled WGS sequence"/>
</dbReference>
<proteinExistence type="predicted"/>
<organism evidence="1 2">
    <name type="scientific">Papilio xuthus</name>
    <name type="common">Asian swallowtail butterfly</name>
    <dbReference type="NCBI Taxonomy" id="66420"/>
    <lineage>
        <taxon>Eukaryota</taxon>
        <taxon>Metazoa</taxon>
        <taxon>Ecdysozoa</taxon>
        <taxon>Arthropoda</taxon>
        <taxon>Hexapoda</taxon>
        <taxon>Insecta</taxon>
        <taxon>Pterygota</taxon>
        <taxon>Neoptera</taxon>
        <taxon>Endopterygota</taxon>
        <taxon>Lepidoptera</taxon>
        <taxon>Glossata</taxon>
        <taxon>Ditrysia</taxon>
        <taxon>Papilionoidea</taxon>
        <taxon>Papilionidae</taxon>
        <taxon>Papilioninae</taxon>
        <taxon>Papilio</taxon>
    </lineage>
</organism>
<name>A0A194PR48_PAPXU</name>